<dbReference type="InterPro" id="IPR037523">
    <property type="entry name" value="VOC_core"/>
</dbReference>
<protein>
    <submittedName>
        <fullName evidence="3">Catechol 2,3-dioxygenase</fullName>
    </submittedName>
</protein>
<dbReference type="InterPro" id="IPR041581">
    <property type="entry name" value="Glyoxalase_6"/>
</dbReference>
<organism evidence="2 5">
    <name type="scientific">Allgaiera indica</name>
    <dbReference type="NCBI Taxonomy" id="765699"/>
    <lineage>
        <taxon>Bacteria</taxon>
        <taxon>Pseudomonadati</taxon>
        <taxon>Pseudomonadota</taxon>
        <taxon>Alphaproteobacteria</taxon>
        <taxon>Rhodobacterales</taxon>
        <taxon>Paracoccaceae</taxon>
        <taxon>Allgaiera</taxon>
    </lineage>
</organism>
<evidence type="ECO:0000313" key="4">
    <source>
        <dbReference type="Proteomes" id="UP000199541"/>
    </source>
</evidence>
<reference evidence="2" key="1">
    <citation type="journal article" date="2014" name="Int. J. Syst. Evol. Microbiol.">
        <title>Complete genome sequence of Corynebacterium casei LMG S-19264T (=DSM 44701T), isolated from a smear-ripened cheese.</title>
        <authorList>
            <consortium name="US DOE Joint Genome Institute (JGI-PGF)"/>
            <person name="Walter F."/>
            <person name="Albersmeier A."/>
            <person name="Kalinowski J."/>
            <person name="Ruckert C."/>
        </authorList>
    </citation>
    <scope>NUCLEOTIDE SEQUENCE</scope>
    <source>
        <strain evidence="2">CGMCC 1.10859</strain>
    </source>
</reference>
<dbReference type="Proteomes" id="UP000634647">
    <property type="component" value="Unassembled WGS sequence"/>
</dbReference>
<accession>A0AAN4ZXV9</accession>
<name>A0AAN4ZXV9_9RHOB</name>
<evidence type="ECO:0000259" key="1">
    <source>
        <dbReference type="PROSITE" id="PS51819"/>
    </source>
</evidence>
<dbReference type="RefSeq" id="WP_244520921.1">
    <property type="nucleotide sequence ID" value="NZ_BNAB01000001.1"/>
</dbReference>
<reference evidence="2" key="3">
    <citation type="submission" date="2023-06" db="EMBL/GenBank/DDBJ databases">
        <authorList>
            <person name="Sun Q."/>
            <person name="Zhou Y."/>
        </authorList>
    </citation>
    <scope>NUCLEOTIDE SEQUENCE</scope>
    <source>
        <strain evidence="2">CGMCC 1.10859</strain>
    </source>
</reference>
<evidence type="ECO:0000313" key="3">
    <source>
        <dbReference type="EMBL" id="SDW00701.1"/>
    </source>
</evidence>
<sequence length="141" mass="14982">MARDAPGLARFYAGVFGCKERRPPRRLLGTAVARGNGLPRVGLLSVWLTLPGVEAPFLEIHQYDRAVDRPPPAVNAPGYGHISFAVDDIRETRAAILGAGGRAQGEITDLGVAGAPVLVVYMRDPEGNLVEIEEARAGTTP</sequence>
<dbReference type="Gene3D" id="3.10.180.10">
    <property type="entry name" value="2,3-Dihydroxybiphenyl 1,2-Dioxygenase, domain 1"/>
    <property type="match status" value="1"/>
</dbReference>
<dbReference type="CDD" id="cd06587">
    <property type="entry name" value="VOC"/>
    <property type="match status" value="1"/>
</dbReference>
<dbReference type="SUPFAM" id="SSF54593">
    <property type="entry name" value="Glyoxalase/Bleomycin resistance protein/Dihydroxybiphenyl dioxygenase"/>
    <property type="match status" value="1"/>
</dbReference>
<dbReference type="EMBL" id="FNOB01000001">
    <property type="protein sequence ID" value="SDW00701.1"/>
    <property type="molecule type" value="Genomic_DNA"/>
</dbReference>
<comment type="caution">
    <text evidence="2">The sequence shown here is derived from an EMBL/GenBank/DDBJ whole genome shotgun (WGS) entry which is preliminary data.</text>
</comment>
<evidence type="ECO:0000313" key="5">
    <source>
        <dbReference type="Proteomes" id="UP000634647"/>
    </source>
</evidence>
<feature type="domain" description="VOC" evidence="1">
    <location>
        <begin position="1"/>
        <end position="135"/>
    </location>
</feature>
<proteinExistence type="predicted"/>
<dbReference type="AlphaFoldDB" id="A0AAN4ZXV9"/>
<gene>
    <name evidence="2" type="ORF">GCM10008024_05220</name>
    <name evidence="3" type="ORF">SAMN05444006_10126</name>
</gene>
<dbReference type="InterPro" id="IPR029068">
    <property type="entry name" value="Glyas_Bleomycin-R_OHBP_Dase"/>
</dbReference>
<dbReference type="PROSITE" id="PS51819">
    <property type="entry name" value="VOC"/>
    <property type="match status" value="1"/>
</dbReference>
<keyword evidence="4" id="KW-1185">Reference proteome</keyword>
<dbReference type="EMBL" id="BNAB01000001">
    <property type="protein sequence ID" value="GHD99090.1"/>
    <property type="molecule type" value="Genomic_DNA"/>
</dbReference>
<evidence type="ECO:0000313" key="2">
    <source>
        <dbReference type="EMBL" id="GHD99090.1"/>
    </source>
</evidence>
<dbReference type="Proteomes" id="UP000199541">
    <property type="component" value="Unassembled WGS sequence"/>
</dbReference>
<reference evidence="3 4" key="2">
    <citation type="submission" date="2016-10" db="EMBL/GenBank/DDBJ databases">
        <authorList>
            <person name="Varghese N."/>
            <person name="Submissions S."/>
        </authorList>
    </citation>
    <scope>NUCLEOTIDE SEQUENCE [LARGE SCALE GENOMIC DNA]</scope>
    <source>
        <strain evidence="3 4">DSM 24802</strain>
    </source>
</reference>
<dbReference type="Pfam" id="PF18029">
    <property type="entry name" value="Glyoxalase_6"/>
    <property type="match status" value="1"/>
</dbReference>